<dbReference type="AlphaFoldDB" id="A0A8E0RPH2"/>
<accession>A0A8E0RPH2</accession>
<dbReference type="InterPro" id="IPR027905">
    <property type="entry name" value="CFAP95"/>
</dbReference>
<protein>
    <submittedName>
        <fullName evidence="1">Uncharacterized protein</fullName>
    </submittedName>
</protein>
<dbReference type="PANTHER" id="PTHR35069">
    <property type="entry name" value="PROTEIN C9ORF135"/>
    <property type="match status" value="1"/>
</dbReference>
<comment type="caution">
    <text evidence="1">The sequence shown here is derived from an EMBL/GenBank/DDBJ whole genome shotgun (WGS) entry which is preliminary data.</text>
</comment>
<dbReference type="Proteomes" id="UP000728185">
    <property type="component" value="Unassembled WGS sequence"/>
</dbReference>
<dbReference type="GO" id="GO:0005886">
    <property type="term" value="C:plasma membrane"/>
    <property type="evidence" value="ECO:0007669"/>
    <property type="project" value="TreeGrafter"/>
</dbReference>
<reference evidence="1" key="1">
    <citation type="submission" date="2019-05" db="EMBL/GenBank/DDBJ databases">
        <title>Annotation for the trematode Fasciolopsis buski.</title>
        <authorList>
            <person name="Choi Y.-J."/>
        </authorList>
    </citation>
    <scope>NUCLEOTIDE SEQUENCE</scope>
    <source>
        <strain evidence="1">HT</strain>
        <tissue evidence="1">Whole worm</tissue>
    </source>
</reference>
<gene>
    <name evidence="1" type="ORF">FBUS_10335</name>
</gene>
<dbReference type="EMBL" id="LUCM01009180">
    <property type="protein sequence ID" value="KAA0187336.1"/>
    <property type="molecule type" value="Genomic_DNA"/>
</dbReference>
<evidence type="ECO:0000313" key="1">
    <source>
        <dbReference type="EMBL" id="KAA0187336.1"/>
    </source>
</evidence>
<sequence>MLPTLGSFASKGDISLYSRVVKTGDWLDRRESEPRDYEICTDPIRSLHRSTYRRFGTDEMFRNKTTYMDMCCESQKRNNVDRKKDFFSYDLAMESNRLKNIPPTLKELAMAKRVPRISTYTDEYCKKAPDITKFPSTTLNSTSGRRHMISQFTDVGSAKRFGQNTWADESGIYANAHIKRQLDACADHINEILINEKSRCPLLNANPRK</sequence>
<proteinExistence type="predicted"/>
<dbReference type="Pfam" id="PF15139">
    <property type="entry name" value="CFAP95"/>
    <property type="match status" value="1"/>
</dbReference>
<dbReference type="OrthoDB" id="309575at2759"/>
<evidence type="ECO:0000313" key="2">
    <source>
        <dbReference type="Proteomes" id="UP000728185"/>
    </source>
</evidence>
<keyword evidence="2" id="KW-1185">Reference proteome</keyword>
<name>A0A8E0RPH2_9TREM</name>
<dbReference type="PANTHER" id="PTHR35069:SF1">
    <property type="entry name" value="CILIA- AND FLAGELLA-ASSOCIATED PROTEIN 95"/>
    <property type="match status" value="1"/>
</dbReference>
<organism evidence="1 2">
    <name type="scientific">Fasciolopsis buskii</name>
    <dbReference type="NCBI Taxonomy" id="27845"/>
    <lineage>
        <taxon>Eukaryota</taxon>
        <taxon>Metazoa</taxon>
        <taxon>Spiralia</taxon>
        <taxon>Lophotrochozoa</taxon>
        <taxon>Platyhelminthes</taxon>
        <taxon>Trematoda</taxon>
        <taxon>Digenea</taxon>
        <taxon>Plagiorchiida</taxon>
        <taxon>Echinostomata</taxon>
        <taxon>Echinostomatoidea</taxon>
        <taxon>Fasciolidae</taxon>
        <taxon>Fasciolopsis</taxon>
    </lineage>
</organism>